<sequence length="463" mass="51932">MANLRETTRVLVYILCAFIVVLSEARADVCDDAVLEFQVASEAYTSKRLMAYDDVRAFSGIYSQFKSQIAGQECSANAILETNDIRQSVKEKRIETIQKYMKLGIKEESGKDLSSEYDFLTGKSKKYKYDFEDVFNQPAGKVVVNNKVYEDIVVPPKKNETVVKPVISGGKCADKINQNEAVNLDNVRNQDTVGWCYAYTAADLLSYRLKKRISAVSLYNSGQEIEQDIKTRESAKGGDIKRSIDNYLAKKNGLCLEDDLPSNDFKFCTDSNYSDFLNNLLSSAREKRIEQDLTSNCFGSDIKSAFPGVDVNFIRNHTNRFGAKKLVEALYDNQCKELSFKGYRAEVVSQYTSRYSADVLMKTIDDQISKGEIIGVGYDYNKVNGENGAGDHGSIVVGRRTNPETGACEYLLRNSWGKNCDQNEGEGLSCHKNCDSEGCRYSGHFWVSDSKLKQSILGVTYLK</sequence>
<evidence type="ECO:0000313" key="1">
    <source>
        <dbReference type="EMBL" id="AUN98009.1"/>
    </source>
</evidence>
<gene>
    <name evidence="1" type="ORF">C0V70_07780</name>
</gene>
<dbReference type="EMBL" id="CP025704">
    <property type="protein sequence ID" value="AUN98009.1"/>
    <property type="molecule type" value="Genomic_DNA"/>
</dbReference>
<dbReference type="AlphaFoldDB" id="A0A2K9NR67"/>
<protein>
    <submittedName>
        <fullName evidence="1">Uncharacterized protein</fullName>
    </submittedName>
</protein>
<evidence type="ECO:0000313" key="2">
    <source>
        <dbReference type="Proteomes" id="UP000235584"/>
    </source>
</evidence>
<dbReference type="Proteomes" id="UP000235584">
    <property type="component" value="Chromosome"/>
</dbReference>
<proteinExistence type="predicted"/>
<dbReference type="SUPFAM" id="SSF54001">
    <property type="entry name" value="Cysteine proteinases"/>
    <property type="match status" value="1"/>
</dbReference>
<reference evidence="1 2" key="1">
    <citation type="submission" date="2018-01" db="EMBL/GenBank/DDBJ databases">
        <title>Complete genome sequence of Bacteriovorax stolpii DSM12778.</title>
        <authorList>
            <person name="Tang B."/>
            <person name="Chang J."/>
        </authorList>
    </citation>
    <scope>NUCLEOTIDE SEQUENCE [LARGE SCALE GENOMIC DNA]</scope>
    <source>
        <strain evidence="1 2">DSM 12778</strain>
    </source>
</reference>
<organism evidence="1 2">
    <name type="scientific">Bacteriovorax stolpii</name>
    <name type="common">Bdellovibrio stolpii</name>
    <dbReference type="NCBI Taxonomy" id="960"/>
    <lineage>
        <taxon>Bacteria</taxon>
        <taxon>Pseudomonadati</taxon>
        <taxon>Bdellovibrionota</taxon>
        <taxon>Bacteriovoracia</taxon>
        <taxon>Bacteriovoracales</taxon>
        <taxon>Bacteriovoracaceae</taxon>
        <taxon>Bacteriovorax</taxon>
    </lineage>
</organism>
<dbReference type="Gene3D" id="3.90.70.10">
    <property type="entry name" value="Cysteine proteinases"/>
    <property type="match status" value="1"/>
</dbReference>
<dbReference type="RefSeq" id="WP_102243300.1">
    <property type="nucleotide sequence ID" value="NZ_CP025704.1"/>
</dbReference>
<dbReference type="InterPro" id="IPR038765">
    <property type="entry name" value="Papain-like_cys_pep_sf"/>
</dbReference>
<keyword evidence="2" id="KW-1185">Reference proteome</keyword>
<name>A0A2K9NR67_BACTC</name>
<dbReference type="KEGG" id="bsto:C0V70_07780"/>
<accession>A0A2K9NR67</accession>